<dbReference type="Proteomes" id="UP000029223">
    <property type="component" value="Unassembled WGS sequence"/>
</dbReference>
<evidence type="ECO:0000313" key="1">
    <source>
        <dbReference type="EMBL" id="GAL25891.1"/>
    </source>
</evidence>
<keyword evidence="2" id="KW-1185">Reference proteome</keyword>
<accession>A0ABQ0JAW2</accession>
<reference evidence="2" key="1">
    <citation type="submission" date="2014-09" db="EMBL/GenBank/DDBJ databases">
        <title>Vibrio variabilis JCM 19239. (C206) whole genome shotgun sequence.</title>
        <authorList>
            <person name="Sawabe T."/>
            <person name="Meirelles P."/>
            <person name="Nakanishi M."/>
            <person name="Sayaka M."/>
            <person name="Hattori M."/>
            <person name="Ohkuma M."/>
        </authorList>
    </citation>
    <scope>NUCLEOTIDE SEQUENCE [LARGE SCALE GENOMIC DNA]</scope>
    <source>
        <strain evidence="2">JCM 19239</strain>
    </source>
</reference>
<organism evidence="1 2">
    <name type="scientific">Vibrio variabilis</name>
    <dbReference type="NCBI Taxonomy" id="990271"/>
    <lineage>
        <taxon>Bacteria</taxon>
        <taxon>Pseudomonadati</taxon>
        <taxon>Pseudomonadota</taxon>
        <taxon>Gammaproteobacteria</taxon>
        <taxon>Vibrionales</taxon>
        <taxon>Vibrionaceae</taxon>
        <taxon>Vibrio</taxon>
    </lineage>
</organism>
<name>A0ABQ0JAW2_9VIBR</name>
<dbReference type="EMBL" id="BBMS01000013">
    <property type="protein sequence ID" value="GAL25891.1"/>
    <property type="molecule type" value="Genomic_DNA"/>
</dbReference>
<comment type="caution">
    <text evidence="1">The sequence shown here is derived from an EMBL/GenBank/DDBJ whole genome shotgun (WGS) entry which is preliminary data.</text>
</comment>
<gene>
    <name evidence="1" type="ORF">JCM19239_1244</name>
</gene>
<proteinExistence type="predicted"/>
<evidence type="ECO:0000313" key="2">
    <source>
        <dbReference type="Proteomes" id="UP000029223"/>
    </source>
</evidence>
<sequence length="38" mass="4310">MLLIKLLKNIASICWTQICIDLFNKSSVDNSMVITVLK</sequence>
<protein>
    <submittedName>
        <fullName evidence="1">Uncharacterized protein</fullName>
    </submittedName>
</protein>